<organism evidence="1 2">
    <name type="scientific">Halomonas flagellata</name>
    <dbReference type="NCBI Taxonomy" id="2920385"/>
    <lineage>
        <taxon>Bacteria</taxon>
        <taxon>Pseudomonadati</taxon>
        <taxon>Pseudomonadota</taxon>
        <taxon>Gammaproteobacteria</taxon>
        <taxon>Oceanospirillales</taxon>
        <taxon>Halomonadaceae</taxon>
        <taxon>Halomonas</taxon>
    </lineage>
</organism>
<protein>
    <submittedName>
        <fullName evidence="1">SIR2 family protein</fullName>
    </submittedName>
</protein>
<name>A0ABS9RZH7_9GAMM</name>
<reference evidence="1 2" key="1">
    <citation type="submission" date="2022-02" db="EMBL/GenBank/DDBJ databases">
        <title>Halomonas fukangensis sp. nov., a halophilic bacterium isolated from a bulk soil of Kalidium foliatum at Fukang.</title>
        <authorList>
            <person name="Huang Y."/>
        </authorList>
    </citation>
    <scope>NUCLEOTIDE SEQUENCE [LARGE SCALE GENOMIC DNA]</scope>
    <source>
        <strain evidence="1 2">EGI 63088</strain>
    </source>
</reference>
<evidence type="ECO:0000313" key="1">
    <source>
        <dbReference type="EMBL" id="MCH4565258.1"/>
    </source>
</evidence>
<sequence>MTTEVREQITEWLTGNDTCFLLGAGCSMCEGKPLIGKLTENVLNDADAKLKEHFGALKASGERPATIEDLINYLVRYRDILDTITNADGHGVSVGEIDSWLAEIKKKIVTEVADDWKAGSYHERFLQRLRGPRDRSPRDIFSLNYDTLLEASLDSVRLPYTDGFRGTNRGWFDSSTFDEAGVGIAYRIFKLHGSINWTRDTSGCVRRGRNANEDAADEPIVVYPSEQKYLQTQYGVYETLIGRFRNRLRIPGVNNCLVVLGYSFNDEHINEAICDAVNANNSNLTIIAFVGPEQDRGKQDERLTAFSARCDSRFNAFIGNDQTGTFIGHALDADAANAVLKGDFWKFENLVDFIAGKTA</sequence>
<keyword evidence="2" id="KW-1185">Reference proteome</keyword>
<evidence type="ECO:0000313" key="2">
    <source>
        <dbReference type="Proteomes" id="UP001202117"/>
    </source>
</evidence>
<dbReference type="Pfam" id="PF13289">
    <property type="entry name" value="SIR2_2"/>
    <property type="match status" value="1"/>
</dbReference>
<accession>A0ABS9RZH7</accession>
<proteinExistence type="predicted"/>
<dbReference type="RefSeq" id="WP_240569797.1">
    <property type="nucleotide sequence ID" value="NZ_JAKVPY010000033.1"/>
</dbReference>
<dbReference type="Proteomes" id="UP001202117">
    <property type="component" value="Unassembled WGS sequence"/>
</dbReference>
<dbReference type="EMBL" id="JAKVPY010000033">
    <property type="protein sequence ID" value="MCH4565258.1"/>
    <property type="molecule type" value="Genomic_DNA"/>
</dbReference>
<comment type="caution">
    <text evidence="1">The sequence shown here is derived from an EMBL/GenBank/DDBJ whole genome shotgun (WGS) entry which is preliminary data.</text>
</comment>
<gene>
    <name evidence="1" type="ORF">MKP05_19345</name>
</gene>